<dbReference type="SUPFAM" id="SSF82171">
    <property type="entry name" value="DPP6 N-terminal domain-like"/>
    <property type="match status" value="1"/>
</dbReference>
<dbReference type="InterPro" id="IPR041452">
    <property type="entry name" value="APAF1_C"/>
</dbReference>
<name>B3RMQ9_TRIAD</name>
<feature type="compositionally biased region" description="Basic and acidic residues" evidence="2">
    <location>
        <begin position="688"/>
        <end position="697"/>
    </location>
</feature>
<dbReference type="Gene3D" id="2.130.10.10">
    <property type="entry name" value="YVTN repeat-like/Quinoprotein amine dehydrogenase"/>
    <property type="match status" value="1"/>
</dbReference>
<gene>
    <name evidence="4" type="ORF">TRIADDRAFT_52890</name>
</gene>
<dbReference type="HOGENOM" id="CLU_237797_0_0_1"/>
<feature type="compositionally biased region" description="Basic and acidic residues" evidence="2">
    <location>
        <begin position="646"/>
        <end position="668"/>
    </location>
</feature>
<evidence type="ECO:0000256" key="2">
    <source>
        <dbReference type="SAM" id="MobiDB-lite"/>
    </source>
</evidence>
<keyword evidence="1" id="KW-0677">Repeat</keyword>
<feature type="compositionally biased region" description="Polar residues" evidence="2">
    <location>
        <begin position="607"/>
        <end position="621"/>
    </location>
</feature>
<dbReference type="InterPro" id="IPR015943">
    <property type="entry name" value="WD40/YVTN_repeat-like_dom_sf"/>
</dbReference>
<dbReference type="PANTHER" id="PTHR22845">
    <property type="entry name" value="APOPTOTIC PROTEASE-ACTIVATING FACTOR 1"/>
    <property type="match status" value="1"/>
</dbReference>
<dbReference type="Pfam" id="PF17908">
    <property type="entry name" value="APAF1_C"/>
    <property type="match status" value="1"/>
</dbReference>
<feature type="region of interest" description="Disordered" evidence="2">
    <location>
        <begin position="602"/>
        <end position="710"/>
    </location>
</feature>
<dbReference type="PANTHER" id="PTHR22845:SF5">
    <property type="entry name" value="APOPTOTIC PROTEASE-ACTIVATING FACTOR 1"/>
    <property type="match status" value="1"/>
</dbReference>
<protein>
    <recommendedName>
        <fullName evidence="3">APAF-1 helical domain-containing protein</fullName>
    </recommendedName>
</protein>
<organism evidence="4 5">
    <name type="scientific">Trichoplax adhaerens</name>
    <name type="common">Trichoplax reptans</name>
    <dbReference type="NCBI Taxonomy" id="10228"/>
    <lineage>
        <taxon>Eukaryota</taxon>
        <taxon>Metazoa</taxon>
        <taxon>Placozoa</taxon>
        <taxon>Uniplacotomia</taxon>
        <taxon>Trichoplacea</taxon>
        <taxon>Trichoplacidae</taxon>
        <taxon>Trichoplax</taxon>
    </lineage>
</organism>
<evidence type="ECO:0000313" key="5">
    <source>
        <dbReference type="Proteomes" id="UP000009022"/>
    </source>
</evidence>
<keyword evidence="5" id="KW-1185">Reference proteome</keyword>
<evidence type="ECO:0000259" key="3">
    <source>
        <dbReference type="Pfam" id="PF17908"/>
    </source>
</evidence>
<evidence type="ECO:0000256" key="1">
    <source>
        <dbReference type="ARBA" id="ARBA00022737"/>
    </source>
</evidence>
<feature type="region of interest" description="Disordered" evidence="2">
    <location>
        <begin position="449"/>
        <end position="470"/>
    </location>
</feature>
<dbReference type="KEGG" id="tad:TRIADDRAFT_52890"/>
<dbReference type="RefSeq" id="XP_002109155.1">
    <property type="nucleotide sequence ID" value="XM_002109119.1"/>
</dbReference>
<feature type="domain" description="APAF-1 helical" evidence="3">
    <location>
        <begin position="950"/>
        <end position="1059"/>
    </location>
</feature>
<dbReference type="PhylomeDB" id="B3RMQ9"/>
<dbReference type="InterPro" id="IPR036388">
    <property type="entry name" value="WH-like_DNA-bd_sf"/>
</dbReference>
<sequence>MTKNQFFEGPRKQNDQLFRTNVIKKRFLGPNSSDQCCDLNSSLHTSDNKAEHQLFLNVREKYHVKKTIRKDSKATFETLDTLTVCNSHNNECVKKKSLTKAIKKELDLETCSSHDDYATEATPDPITKELEIRRNNDHLNCLGGARKLLLTSADDIITSKVFNESKTGIIEKKSLAVVLEDLSSVMGSCSEEIIETLAKASEQQSTESSDTASYEISTTSSCISAPTNRQFNVPLPKHLNGNDHVEDCRLDTDASNQLGPELAQSAEEKEMILSSTHSLSNEFSKNEIYDTYYDDSSDSTISDIMDEMAESSKNLLETRALYRKAETESSSTVSEDTLLNLQIKNETDSNMAKADKIPAMMPELKACNHQPKQNTTMPYISELHEYEDDEACNTVHLVQQKESLVSNSSAEVLLQDIGQIDEARNRELPILSDDNDDSTVSNLSFEVCSQPDPTPEGNLSRSLSRDKGMHDDRINETVKKEDSLRKEISKETTKAANKDADLERLAKLRGLDINDVIAAYSMTELALEGKNKANDEARSNVCDSDHLSENMQKAGICIKDDKAAIVRYQSDDISDDSFRTSDLYALKIDNAQESKFVSFKPYPSYKATDTSPSKHTCNKQESMMHSRKDYLSQEEELKENFYPQRKSKDLNHKTNSKDANDSKGKKQFDYQNGSQSAVKVYDTQPKALDSKNSEKESANTSYGGGTPSLPSSIRAVKSGIPKPANFNKNHEVLSNNKEIIVHRPRPILKRSRSDPVEDSDAMLINGTIPALKRDKRDNWSEDNSKLLTGDAAIVSENNRIKSKSRDVKVEKVWSLAEKNSVSNYQEFLKTEGNDIGKFSGRGDTTTWSKLGRLDNTLRMRLIQLSVFKSSANIPVSLISILWQEHPSVVRNEIMIMERYHFVKYYWEDGREFCKIDAAIVDDLRELHPNPSYSNELLINRCQLRFGRDLRIMEDDGYMYQHIIEHALTAKKSSIAIHLLNDIKWISAKIKACGNIMTLLKDYAKCEEQLDYMQWLELRDLCLFFRRHGAFVNAASTNLIQFVLNHTSDGATHKRAIKAALECKRENHTLYYYQLIGRDFERINPVWLQCLALPTTLQGMSIHLRCSNPTHTKFRVALSDERQTRVVDFNTFLEKFKTDLTCPSKISPNGQIVAFMDSTFSWQAWHIDRKRNIPFVINGKGTNSLHCSELEFSPAQQISLVCWMNLHVEVWCLNGDKFHLRQKWNPHAHDIQFCQFHENGTKLVTYSIIGQSYQPINNPRYICPTVSKAGWQIELKAWQLESFKQIDCLEFHFARRKSRDQGWPTITFQLQCVKYITKQLAVVDIGKSVDQHCYHCISLLKHSYKQAISLKKKLSTNYQSKLLDELVNLHVSDDTLFLLGVRYREILLYTRHDNTISRYRQLKLDVDPIKNSVQFVTGGNEFVYADANKRIYLIAAEETPSSYPCSPINSQIKRSHGSTLQSESCAFINSSVTFCSIIKNKEQTILQIYKGEPLQLSCQAEITAQQNLHKNLHCYLFDEWFYIIVSYELRCESKSCSASIDTVHAHFYIIAKHLDNIKDNVWTARNRLPVKELPTLGRCKYRISDNKLIVLRSTHTTYMFVWLIDCCKGETIATYLLNNFTASRIIYFTNQYIVAYANLNTTFTVWKIDDKSIQLLDKLHKYPCHESKLSYGKLNIKGLESSLDCVRLSERAHTEHFGNWHLDIRRNEFDNTIEICRVQNCNRQLIQVVNQKNGHFLFFIRNGYEFSMFDMGPSLALKIFYGQFCYPTVPISESSIAWCNNERRPGAMPLKRITLKNMREIVKTLQTLIIFTSS</sequence>
<proteinExistence type="predicted"/>
<dbReference type="Gene3D" id="1.10.10.10">
    <property type="entry name" value="Winged helix-like DNA-binding domain superfamily/Winged helix DNA-binding domain"/>
    <property type="match status" value="1"/>
</dbReference>
<dbReference type="Gene3D" id="1.25.40.370">
    <property type="match status" value="1"/>
</dbReference>
<dbReference type="InParanoid" id="B3RMQ9"/>
<dbReference type="GeneID" id="6750370"/>
<dbReference type="CTD" id="6750370"/>
<dbReference type="EMBL" id="DS985242">
    <property type="protein sequence ID" value="EDV27321.1"/>
    <property type="molecule type" value="Genomic_DNA"/>
</dbReference>
<reference evidence="4 5" key="1">
    <citation type="journal article" date="2008" name="Nature">
        <title>The Trichoplax genome and the nature of placozoans.</title>
        <authorList>
            <person name="Srivastava M."/>
            <person name="Begovic E."/>
            <person name="Chapman J."/>
            <person name="Putnam N.H."/>
            <person name="Hellsten U."/>
            <person name="Kawashima T."/>
            <person name="Kuo A."/>
            <person name="Mitros T."/>
            <person name="Salamov A."/>
            <person name="Carpenter M.L."/>
            <person name="Signorovitch A.Y."/>
            <person name="Moreno M.A."/>
            <person name="Kamm K."/>
            <person name="Grimwood J."/>
            <person name="Schmutz J."/>
            <person name="Shapiro H."/>
            <person name="Grigoriev I.V."/>
            <person name="Buss L.W."/>
            <person name="Schierwater B."/>
            <person name="Dellaporta S.L."/>
            <person name="Rokhsar D.S."/>
        </authorList>
    </citation>
    <scope>NUCLEOTIDE SEQUENCE [LARGE SCALE GENOMIC DNA]</scope>
    <source>
        <strain evidence="4 5">Grell-BS-1999</strain>
    </source>
</reference>
<dbReference type="Proteomes" id="UP000009022">
    <property type="component" value="Unassembled WGS sequence"/>
</dbReference>
<accession>B3RMQ9</accession>
<feature type="compositionally biased region" description="Basic and acidic residues" evidence="2">
    <location>
        <begin position="622"/>
        <end position="631"/>
    </location>
</feature>
<evidence type="ECO:0000313" key="4">
    <source>
        <dbReference type="EMBL" id="EDV27321.1"/>
    </source>
</evidence>